<dbReference type="GO" id="GO:0000976">
    <property type="term" value="F:transcription cis-regulatory region binding"/>
    <property type="evidence" value="ECO:0007669"/>
    <property type="project" value="TreeGrafter"/>
</dbReference>
<name>A0A7I7X8V6_9MYCO</name>
<dbReference type="Proteomes" id="UP000466517">
    <property type="component" value="Chromosome"/>
</dbReference>
<dbReference type="SUPFAM" id="SSF48498">
    <property type="entry name" value="Tetracyclin repressor-like, C-terminal domain"/>
    <property type="match status" value="1"/>
</dbReference>
<evidence type="ECO:0000256" key="4">
    <source>
        <dbReference type="PROSITE-ProRule" id="PRU00335"/>
    </source>
</evidence>
<feature type="domain" description="HTH tetR-type" evidence="5">
    <location>
        <begin position="12"/>
        <end position="72"/>
    </location>
</feature>
<reference evidence="6 7" key="1">
    <citation type="journal article" date="2019" name="Emerg. Microbes Infect.">
        <title>Comprehensive subspecies identification of 175 nontuberculous mycobacteria species based on 7547 genomic profiles.</title>
        <authorList>
            <person name="Matsumoto Y."/>
            <person name="Kinjo T."/>
            <person name="Motooka D."/>
            <person name="Nabeya D."/>
            <person name="Jung N."/>
            <person name="Uechi K."/>
            <person name="Horii T."/>
            <person name="Iida T."/>
            <person name="Fujita J."/>
            <person name="Nakamura S."/>
        </authorList>
    </citation>
    <scope>NUCLEOTIDE SEQUENCE [LARGE SCALE GENOMIC DNA]</scope>
    <source>
        <strain evidence="6 7">JCM 13574</strain>
    </source>
</reference>
<dbReference type="Gene3D" id="1.10.10.60">
    <property type="entry name" value="Homeodomain-like"/>
    <property type="match status" value="1"/>
</dbReference>
<dbReference type="KEGG" id="mmag:MMAD_01470"/>
<dbReference type="PANTHER" id="PTHR30055:SF148">
    <property type="entry name" value="TETR-FAMILY TRANSCRIPTIONAL REGULATOR"/>
    <property type="match status" value="1"/>
</dbReference>
<keyword evidence="2 4" id="KW-0238">DNA-binding</keyword>
<keyword evidence="7" id="KW-1185">Reference proteome</keyword>
<dbReference type="Pfam" id="PF16859">
    <property type="entry name" value="TetR_C_11"/>
    <property type="match status" value="1"/>
</dbReference>
<dbReference type="GO" id="GO:0003700">
    <property type="term" value="F:DNA-binding transcription factor activity"/>
    <property type="evidence" value="ECO:0007669"/>
    <property type="project" value="TreeGrafter"/>
</dbReference>
<protein>
    <submittedName>
        <fullName evidence="6">Putative transcriptional regulator, TetR family protein</fullName>
    </submittedName>
</protein>
<organism evidence="6 7">
    <name type="scientific">Mycolicibacterium madagascariense</name>
    <dbReference type="NCBI Taxonomy" id="212765"/>
    <lineage>
        <taxon>Bacteria</taxon>
        <taxon>Bacillati</taxon>
        <taxon>Actinomycetota</taxon>
        <taxon>Actinomycetes</taxon>
        <taxon>Mycobacteriales</taxon>
        <taxon>Mycobacteriaceae</taxon>
        <taxon>Mycolicibacterium</taxon>
    </lineage>
</organism>
<evidence type="ECO:0000259" key="5">
    <source>
        <dbReference type="PROSITE" id="PS50977"/>
    </source>
</evidence>
<evidence type="ECO:0000313" key="6">
    <source>
        <dbReference type="EMBL" id="BBZ25852.1"/>
    </source>
</evidence>
<proteinExistence type="predicted"/>
<dbReference type="InterPro" id="IPR036271">
    <property type="entry name" value="Tet_transcr_reg_TetR-rel_C_sf"/>
</dbReference>
<dbReference type="InterPro" id="IPR001647">
    <property type="entry name" value="HTH_TetR"/>
</dbReference>
<keyword evidence="3" id="KW-0804">Transcription</keyword>
<accession>A0A7I7X8V6</accession>
<dbReference type="InterPro" id="IPR009057">
    <property type="entry name" value="Homeodomain-like_sf"/>
</dbReference>
<dbReference type="PANTHER" id="PTHR30055">
    <property type="entry name" value="HTH-TYPE TRANSCRIPTIONAL REGULATOR RUTR"/>
    <property type="match status" value="1"/>
</dbReference>
<dbReference type="Gene3D" id="1.10.357.10">
    <property type="entry name" value="Tetracycline Repressor, domain 2"/>
    <property type="match status" value="1"/>
</dbReference>
<dbReference type="InterPro" id="IPR050109">
    <property type="entry name" value="HTH-type_TetR-like_transc_reg"/>
</dbReference>
<dbReference type="InterPro" id="IPR011075">
    <property type="entry name" value="TetR_C"/>
</dbReference>
<dbReference type="PROSITE" id="PS50977">
    <property type="entry name" value="HTH_TETR_2"/>
    <property type="match status" value="1"/>
</dbReference>
<dbReference type="AlphaFoldDB" id="A0A7I7X8V6"/>
<evidence type="ECO:0000256" key="3">
    <source>
        <dbReference type="ARBA" id="ARBA00023163"/>
    </source>
</evidence>
<gene>
    <name evidence="6" type="ORF">MMAD_01470</name>
</gene>
<feature type="DNA-binding region" description="H-T-H motif" evidence="4">
    <location>
        <begin position="35"/>
        <end position="54"/>
    </location>
</feature>
<sequence>MAVAGNSDGRVERSKAAVLAETYRQLTLSGLGGVSVDEVARNSGVAKTTIYRHWPSRSALLIDACSRMGGPQPAPDTGSVRTDLLALATAVAEQLWTAAWPSVLPSIIDAAERDPDIADMFAQLHQGNMAPFREVVARGRERGELRPDTVVDDVVTAVMAPLFYRRWFAKERVDDAFVHATVDHAIRSAQQT</sequence>
<dbReference type="EMBL" id="AP022610">
    <property type="protein sequence ID" value="BBZ25852.1"/>
    <property type="molecule type" value="Genomic_DNA"/>
</dbReference>
<evidence type="ECO:0000313" key="7">
    <source>
        <dbReference type="Proteomes" id="UP000466517"/>
    </source>
</evidence>
<dbReference type="SUPFAM" id="SSF46689">
    <property type="entry name" value="Homeodomain-like"/>
    <property type="match status" value="1"/>
</dbReference>
<evidence type="ECO:0000256" key="1">
    <source>
        <dbReference type="ARBA" id="ARBA00023015"/>
    </source>
</evidence>
<evidence type="ECO:0000256" key="2">
    <source>
        <dbReference type="ARBA" id="ARBA00023125"/>
    </source>
</evidence>
<dbReference type="Pfam" id="PF00440">
    <property type="entry name" value="TetR_N"/>
    <property type="match status" value="1"/>
</dbReference>
<keyword evidence="1" id="KW-0805">Transcription regulation</keyword>